<evidence type="ECO:0000256" key="6">
    <source>
        <dbReference type="SAM" id="MobiDB-lite"/>
    </source>
</evidence>
<gene>
    <name evidence="8" type="ORF">RRG08_007369</name>
</gene>
<dbReference type="PANTHER" id="PTHR43385:SF1">
    <property type="entry name" value="RIBOFLAVIN TRANSPORTER RIBJ"/>
    <property type="match status" value="1"/>
</dbReference>
<feature type="transmembrane region" description="Helical" evidence="7">
    <location>
        <begin position="326"/>
        <end position="347"/>
    </location>
</feature>
<dbReference type="InterPro" id="IPR052983">
    <property type="entry name" value="MFS_Riboflavin_Transporter"/>
</dbReference>
<dbReference type="InterPro" id="IPR011701">
    <property type="entry name" value="MFS"/>
</dbReference>
<accession>A0AAE1AS23</accession>
<comment type="subcellular location">
    <subcellularLocation>
        <location evidence="1">Membrane</location>
        <topology evidence="1">Multi-pass membrane protein</topology>
    </subcellularLocation>
</comment>
<keyword evidence="5 7" id="KW-0472">Membrane</keyword>
<dbReference type="Pfam" id="PF07690">
    <property type="entry name" value="MFS_1"/>
    <property type="match status" value="1"/>
</dbReference>
<sequence length="503" mass="55219">MRAFYRTTFVLTGSVLNALTTSMLSFYGNLLPYIDSYNYAYRTRISLDVDPLWVSSAYLCTFIIGMIFSSPVEQRFGIYLSILGSDIIVSLSVLSGYFTVTEPLALALVFGGLQGIFVGIAYALAQKLLLQTTVNYGGLATGIMSVGPILGGLLFIGLAFAVINPSNMKPDLTVDSKVFFSDQSLVDRVPIFFLVVGAIKIITTLIGMFLMYIGTREILQNIKQETVGETVPVLHEINGGKAKSKLCAPRKDCEDLPLNGSGARVYRKYEEDEKIQNSTGERVISSKDALTEDTQMNELPQDSGESKCSPSQVEVSPREMIKSARFWLVWLAFVSSNHTNYIHLNLYKQYGQRAISDDSMLVTTGIICNAGMLVVRPLVGIASDRIGIRNTNVILNGASSLFMSLMVLSLHTCPWAYMVLCVLENMGVSPHTMLFSLLAAFEFGKTYCASNMGLIRSGNIPLVLLEPIIVNALIKTIGWDWVFLTGSFASVIATVAIIALEWF</sequence>
<dbReference type="PANTHER" id="PTHR43385">
    <property type="entry name" value="RIBOFLAVIN TRANSPORTER RIBJ"/>
    <property type="match status" value="1"/>
</dbReference>
<name>A0AAE1AS23_9GAST</name>
<comment type="caution">
    <text evidence="8">The sequence shown here is derived from an EMBL/GenBank/DDBJ whole genome shotgun (WGS) entry which is preliminary data.</text>
</comment>
<evidence type="ECO:0000256" key="3">
    <source>
        <dbReference type="ARBA" id="ARBA00022692"/>
    </source>
</evidence>
<evidence type="ECO:0000256" key="5">
    <source>
        <dbReference type="ARBA" id="ARBA00023136"/>
    </source>
</evidence>
<dbReference type="GO" id="GO:0022857">
    <property type="term" value="F:transmembrane transporter activity"/>
    <property type="evidence" value="ECO:0007669"/>
    <property type="project" value="InterPro"/>
</dbReference>
<feature type="transmembrane region" description="Helical" evidence="7">
    <location>
        <begin position="9"/>
        <end position="31"/>
    </location>
</feature>
<dbReference type="AlphaFoldDB" id="A0AAE1AS23"/>
<evidence type="ECO:0000256" key="7">
    <source>
        <dbReference type="SAM" id="Phobius"/>
    </source>
</evidence>
<evidence type="ECO:0000256" key="1">
    <source>
        <dbReference type="ARBA" id="ARBA00004141"/>
    </source>
</evidence>
<reference evidence="8" key="1">
    <citation type="journal article" date="2023" name="G3 (Bethesda)">
        <title>A reference genome for the long-term kleptoplast-retaining sea slug Elysia crispata morphotype clarki.</title>
        <authorList>
            <person name="Eastman K.E."/>
            <person name="Pendleton A.L."/>
            <person name="Shaikh M.A."/>
            <person name="Suttiyut T."/>
            <person name="Ogas R."/>
            <person name="Tomko P."/>
            <person name="Gavelis G."/>
            <person name="Widhalm J.R."/>
            <person name="Wisecaver J.H."/>
        </authorList>
    </citation>
    <scope>NUCLEOTIDE SEQUENCE</scope>
    <source>
        <strain evidence="8">ECLA1</strain>
    </source>
</reference>
<feature type="transmembrane region" description="Helical" evidence="7">
    <location>
        <begin position="359"/>
        <end position="379"/>
    </location>
</feature>
<dbReference type="InterPro" id="IPR036259">
    <property type="entry name" value="MFS_trans_sf"/>
</dbReference>
<feature type="transmembrane region" description="Helical" evidence="7">
    <location>
        <begin position="104"/>
        <end position="124"/>
    </location>
</feature>
<protein>
    <submittedName>
        <fullName evidence="8">Uncharacterized protein</fullName>
    </submittedName>
</protein>
<feature type="transmembrane region" description="Helical" evidence="7">
    <location>
        <begin position="480"/>
        <end position="500"/>
    </location>
</feature>
<keyword evidence="2" id="KW-0813">Transport</keyword>
<feature type="transmembrane region" description="Helical" evidence="7">
    <location>
        <begin position="76"/>
        <end position="98"/>
    </location>
</feature>
<dbReference type="SUPFAM" id="SSF103473">
    <property type="entry name" value="MFS general substrate transporter"/>
    <property type="match status" value="1"/>
</dbReference>
<keyword evidence="4 7" id="KW-1133">Transmembrane helix</keyword>
<proteinExistence type="predicted"/>
<evidence type="ECO:0000256" key="4">
    <source>
        <dbReference type="ARBA" id="ARBA00022989"/>
    </source>
</evidence>
<dbReference type="EMBL" id="JAWDGP010001382">
    <property type="protein sequence ID" value="KAK3792291.1"/>
    <property type="molecule type" value="Genomic_DNA"/>
</dbReference>
<dbReference type="Proteomes" id="UP001283361">
    <property type="component" value="Unassembled WGS sequence"/>
</dbReference>
<evidence type="ECO:0000256" key="2">
    <source>
        <dbReference type="ARBA" id="ARBA00022448"/>
    </source>
</evidence>
<feature type="transmembrane region" description="Helical" evidence="7">
    <location>
        <begin position="191"/>
        <end position="213"/>
    </location>
</feature>
<dbReference type="Gene3D" id="1.20.1250.20">
    <property type="entry name" value="MFS general substrate transporter like domains"/>
    <property type="match status" value="2"/>
</dbReference>
<dbReference type="GO" id="GO:0016020">
    <property type="term" value="C:membrane"/>
    <property type="evidence" value="ECO:0007669"/>
    <property type="project" value="UniProtKB-SubCell"/>
</dbReference>
<feature type="region of interest" description="Disordered" evidence="6">
    <location>
        <begin position="277"/>
        <end position="312"/>
    </location>
</feature>
<feature type="transmembrane region" description="Helical" evidence="7">
    <location>
        <begin position="136"/>
        <end position="163"/>
    </location>
</feature>
<organism evidence="8 9">
    <name type="scientific">Elysia crispata</name>
    <name type="common">lettuce slug</name>
    <dbReference type="NCBI Taxonomy" id="231223"/>
    <lineage>
        <taxon>Eukaryota</taxon>
        <taxon>Metazoa</taxon>
        <taxon>Spiralia</taxon>
        <taxon>Lophotrochozoa</taxon>
        <taxon>Mollusca</taxon>
        <taxon>Gastropoda</taxon>
        <taxon>Heterobranchia</taxon>
        <taxon>Euthyneura</taxon>
        <taxon>Panpulmonata</taxon>
        <taxon>Sacoglossa</taxon>
        <taxon>Placobranchoidea</taxon>
        <taxon>Plakobranchidae</taxon>
        <taxon>Elysia</taxon>
    </lineage>
</organism>
<evidence type="ECO:0000313" key="9">
    <source>
        <dbReference type="Proteomes" id="UP001283361"/>
    </source>
</evidence>
<feature type="transmembrane region" description="Helical" evidence="7">
    <location>
        <begin position="453"/>
        <end position="474"/>
    </location>
</feature>
<feature type="transmembrane region" description="Helical" evidence="7">
    <location>
        <begin position="51"/>
        <end position="69"/>
    </location>
</feature>
<keyword evidence="9" id="KW-1185">Reference proteome</keyword>
<keyword evidence="3 7" id="KW-0812">Transmembrane</keyword>
<evidence type="ECO:0000313" key="8">
    <source>
        <dbReference type="EMBL" id="KAK3792291.1"/>
    </source>
</evidence>